<feature type="domain" description="Polysaccharide pyruvyl transferase" evidence="1">
    <location>
        <begin position="20"/>
        <end position="325"/>
    </location>
</feature>
<dbReference type="GO" id="GO:0016740">
    <property type="term" value="F:transferase activity"/>
    <property type="evidence" value="ECO:0007669"/>
    <property type="project" value="UniProtKB-KW"/>
</dbReference>
<reference evidence="2" key="1">
    <citation type="submission" date="2023-08" db="EMBL/GenBank/DDBJ databases">
        <title>Mucin Metabolism Genes Underlie the Key Renovations of Bacteroides xylanisolvens Genomes in Captive Great Apes.</title>
        <authorList>
            <person name="Nishida A.H."/>
        </authorList>
    </citation>
    <scope>NUCLEOTIDE SEQUENCE</scope>
    <source>
        <strain evidence="2">P19.10B</strain>
    </source>
</reference>
<sequence>MVLFKKRVGCVIAYTDKHNNYGTSLQGFATVKKIQDLGYDCEIIKYTKQLSLLNKIKLVYLMYRCGGTKDKMRIVKERLNMKCHPDYAKNIAIRTQAVNAYKAKRLIPLFHEYIGFDALCKGSLNYNAVLVGSDQVWTPMSLYSRFFNLLFVDDRIPKIAYASSFGVSSIPDFQKAETKLYLDRFDYIGVREVKGKEIVDSLSVKKAKVVVDPTMLHTREEWEKEIADSSIVNDNGPYIFCYFLGTNQHARQAVNELKKTTGYKIITIRHMDEYVHEDESFGDEFPYCVDPNDFVKYISKATYVCTDSFHCSVFSILFHRKFMTFYRFSQGSKGSRNSRIDSLFNLFDLQERLYQGDIKLIQKEIDYDYVDVKLSSLREESISFLRDALAIVTK</sequence>
<accession>A0AAW4SKB8</accession>
<keyword evidence="2" id="KW-0808">Transferase</keyword>
<evidence type="ECO:0000259" key="1">
    <source>
        <dbReference type="Pfam" id="PF04230"/>
    </source>
</evidence>
<protein>
    <submittedName>
        <fullName evidence="2">Polysaccharide pyruvyl transferase family protein</fullName>
    </submittedName>
</protein>
<evidence type="ECO:0000313" key="2">
    <source>
        <dbReference type="EMBL" id="MCA4522158.1"/>
    </source>
</evidence>
<dbReference type="InterPro" id="IPR007345">
    <property type="entry name" value="Polysacch_pyruvyl_Trfase"/>
</dbReference>
<dbReference type="RefSeq" id="WP_087321107.1">
    <property type="nucleotide sequence ID" value="NZ_CP183042.1"/>
</dbReference>
<proteinExistence type="predicted"/>
<dbReference type="EMBL" id="JAIWWW010000006">
    <property type="protein sequence ID" value="MCA4522158.1"/>
    <property type="molecule type" value="Genomic_DNA"/>
</dbReference>
<name>A0AAW4SKB8_9BACE</name>
<dbReference type="AlphaFoldDB" id="A0AAW4SKB8"/>
<comment type="caution">
    <text evidence="2">The sequence shown here is derived from an EMBL/GenBank/DDBJ whole genome shotgun (WGS) entry which is preliminary data.</text>
</comment>
<gene>
    <name evidence="2" type="ORF">LDZ35_02875</name>
</gene>
<dbReference type="Proteomes" id="UP001197958">
    <property type="component" value="Unassembled WGS sequence"/>
</dbReference>
<organism evidence="2 3">
    <name type="scientific">Bacteroides xylanisolvens</name>
    <dbReference type="NCBI Taxonomy" id="371601"/>
    <lineage>
        <taxon>Bacteria</taxon>
        <taxon>Pseudomonadati</taxon>
        <taxon>Bacteroidota</taxon>
        <taxon>Bacteroidia</taxon>
        <taxon>Bacteroidales</taxon>
        <taxon>Bacteroidaceae</taxon>
        <taxon>Bacteroides</taxon>
    </lineage>
</organism>
<dbReference type="Pfam" id="PF04230">
    <property type="entry name" value="PS_pyruv_trans"/>
    <property type="match status" value="1"/>
</dbReference>
<evidence type="ECO:0000313" key="3">
    <source>
        <dbReference type="Proteomes" id="UP001197958"/>
    </source>
</evidence>